<evidence type="ECO:0000256" key="1">
    <source>
        <dbReference type="ARBA" id="ARBA00009013"/>
    </source>
</evidence>
<name>A0ABV4SZ24_9ACTN</name>
<evidence type="ECO:0000256" key="2">
    <source>
        <dbReference type="RuleBase" id="RU003749"/>
    </source>
</evidence>
<dbReference type="InterPro" id="IPR002645">
    <property type="entry name" value="STAS_dom"/>
</dbReference>
<dbReference type="PROSITE" id="PS50801">
    <property type="entry name" value="STAS"/>
    <property type="match status" value="1"/>
</dbReference>
<sequence length="134" mass="14376">MTSGRGKVRLDRRERVAVITPFGDVDLHNLAEVEEVLAQVLSDTSTDATLLDLSEVTFADSTFLNQLLQTLSDHTSTARPLVLTGPLQSAVRRLLEITGTDTILPLADTAHEGLQQLRAVDTSATRGQTPAAGI</sequence>
<dbReference type="PANTHER" id="PTHR33495:SF2">
    <property type="entry name" value="ANTI-SIGMA FACTOR ANTAGONIST TM_1081-RELATED"/>
    <property type="match status" value="1"/>
</dbReference>
<reference evidence="4 5" key="1">
    <citation type="submission" date="2024-08" db="EMBL/GenBank/DDBJ databases">
        <title>Genome sequence of Streptomyces aureus CACIA-1.46HGO.</title>
        <authorList>
            <person name="Evangelista-Martinez Z."/>
        </authorList>
    </citation>
    <scope>NUCLEOTIDE SEQUENCE [LARGE SCALE GENOMIC DNA]</scope>
    <source>
        <strain evidence="4 5">CACIA-1.46HGO</strain>
    </source>
</reference>
<gene>
    <name evidence="4" type="ORF">ACEG43_47695</name>
</gene>
<protein>
    <recommendedName>
        <fullName evidence="2">Anti-sigma factor antagonist</fullName>
    </recommendedName>
</protein>
<evidence type="ECO:0000313" key="5">
    <source>
        <dbReference type="Proteomes" id="UP001571476"/>
    </source>
</evidence>
<dbReference type="Proteomes" id="UP001571476">
    <property type="component" value="Unassembled WGS sequence"/>
</dbReference>
<dbReference type="Pfam" id="PF01740">
    <property type="entry name" value="STAS"/>
    <property type="match status" value="1"/>
</dbReference>
<dbReference type="PANTHER" id="PTHR33495">
    <property type="entry name" value="ANTI-SIGMA FACTOR ANTAGONIST TM_1081-RELATED-RELATED"/>
    <property type="match status" value="1"/>
</dbReference>
<dbReference type="CDD" id="cd07043">
    <property type="entry name" value="STAS_anti-anti-sigma_factors"/>
    <property type="match status" value="1"/>
</dbReference>
<feature type="domain" description="STAS" evidence="3">
    <location>
        <begin position="6"/>
        <end position="117"/>
    </location>
</feature>
<keyword evidence="5" id="KW-1185">Reference proteome</keyword>
<evidence type="ECO:0000313" key="4">
    <source>
        <dbReference type="EMBL" id="MFA3843685.1"/>
    </source>
</evidence>
<proteinExistence type="inferred from homology"/>
<dbReference type="NCBIfam" id="TIGR00377">
    <property type="entry name" value="ant_ant_sig"/>
    <property type="match status" value="1"/>
</dbReference>
<organism evidence="4 5">
    <name type="scientific">Streptomyces aureus</name>
    <dbReference type="NCBI Taxonomy" id="193461"/>
    <lineage>
        <taxon>Bacteria</taxon>
        <taxon>Bacillati</taxon>
        <taxon>Actinomycetota</taxon>
        <taxon>Actinomycetes</taxon>
        <taxon>Kitasatosporales</taxon>
        <taxon>Streptomycetaceae</taxon>
        <taxon>Streptomyces</taxon>
    </lineage>
</organism>
<dbReference type="InterPro" id="IPR003658">
    <property type="entry name" value="Anti-sigma_ant"/>
</dbReference>
<dbReference type="EMBL" id="JBGOSP010000070">
    <property type="protein sequence ID" value="MFA3843685.1"/>
    <property type="molecule type" value="Genomic_DNA"/>
</dbReference>
<dbReference type="InterPro" id="IPR036513">
    <property type="entry name" value="STAS_dom_sf"/>
</dbReference>
<dbReference type="RefSeq" id="WP_372567485.1">
    <property type="nucleotide sequence ID" value="NZ_JBGOSP010000070.1"/>
</dbReference>
<evidence type="ECO:0000259" key="3">
    <source>
        <dbReference type="PROSITE" id="PS50801"/>
    </source>
</evidence>
<accession>A0ABV4SZ24</accession>
<comment type="similarity">
    <text evidence="1 2">Belongs to the anti-sigma-factor antagonist family.</text>
</comment>
<dbReference type="SUPFAM" id="SSF52091">
    <property type="entry name" value="SpoIIaa-like"/>
    <property type="match status" value="1"/>
</dbReference>
<comment type="caution">
    <text evidence="4">The sequence shown here is derived from an EMBL/GenBank/DDBJ whole genome shotgun (WGS) entry which is preliminary data.</text>
</comment>
<dbReference type="Gene3D" id="3.30.750.24">
    <property type="entry name" value="STAS domain"/>
    <property type="match status" value="1"/>
</dbReference>